<sequence length="104" mass="11864">MLWNFVPKLHFAELQTMQLGAFMSALQFNDGTNGVLLVLNYLNLRIGSHMLGGLTLIEKERIHDSKKHSLKTAKTQLKKFSAQRKKKCLQNESKEGFTYHPGAF</sequence>
<name>A0A4Y2NRX9_ARAVE</name>
<evidence type="ECO:0000313" key="1">
    <source>
        <dbReference type="EMBL" id="GBN41744.1"/>
    </source>
</evidence>
<gene>
    <name evidence="1" type="ORF">AVEN_192276_1</name>
</gene>
<dbReference type="Proteomes" id="UP000499080">
    <property type="component" value="Unassembled WGS sequence"/>
</dbReference>
<reference evidence="1 2" key="1">
    <citation type="journal article" date="2019" name="Sci. Rep.">
        <title>Orb-weaving spider Araneus ventricosus genome elucidates the spidroin gene catalogue.</title>
        <authorList>
            <person name="Kono N."/>
            <person name="Nakamura H."/>
            <person name="Ohtoshi R."/>
            <person name="Moran D.A.P."/>
            <person name="Shinohara A."/>
            <person name="Yoshida Y."/>
            <person name="Fujiwara M."/>
            <person name="Mori M."/>
            <person name="Tomita M."/>
            <person name="Arakawa K."/>
        </authorList>
    </citation>
    <scope>NUCLEOTIDE SEQUENCE [LARGE SCALE GENOMIC DNA]</scope>
</reference>
<protein>
    <submittedName>
        <fullName evidence="1">Uncharacterized protein</fullName>
    </submittedName>
</protein>
<dbReference type="EMBL" id="BGPR01009702">
    <property type="protein sequence ID" value="GBN41744.1"/>
    <property type="molecule type" value="Genomic_DNA"/>
</dbReference>
<keyword evidence="2" id="KW-1185">Reference proteome</keyword>
<organism evidence="1 2">
    <name type="scientific">Araneus ventricosus</name>
    <name type="common">Orbweaver spider</name>
    <name type="synonym">Epeira ventricosa</name>
    <dbReference type="NCBI Taxonomy" id="182803"/>
    <lineage>
        <taxon>Eukaryota</taxon>
        <taxon>Metazoa</taxon>
        <taxon>Ecdysozoa</taxon>
        <taxon>Arthropoda</taxon>
        <taxon>Chelicerata</taxon>
        <taxon>Arachnida</taxon>
        <taxon>Araneae</taxon>
        <taxon>Araneomorphae</taxon>
        <taxon>Entelegynae</taxon>
        <taxon>Araneoidea</taxon>
        <taxon>Araneidae</taxon>
        <taxon>Araneus</taxon>
    </lineage>
</organism>
<evidence type="ECO:0000313" key="2">
    <source>
        <dbReference type="Proteomes" id="UP000499080"/>
    </source>
</evidence>
<proteinExistence type="predicted"/>
<accession>A0A4Y2NRX9</accession>
<dbReference type="AlphaFoldDB" id="A0A4Y2NRX9"/>
<comment type="caution">
    <text evidence="1">The sequence shown here is derived from an EMBL/GenBank/DDBJ whole genome shotgun (WGS) entry which is preliminary data.</text>
</comment>